<feature type="region of interest" description="Disordered" evidence="2">
    <location>
        <begin position="496"/>
        <end position="548"/>
    </location>
</feature>
<dbReference type="SUPFAM" id="SSF55846">
    <property type="entry name" value="N-acetylmuramoyl-L-alanine amidase-like"/>
    <property type="match status" value="1"/>
</dbReference>
<name>A0ABS9DHH3_9ACTN</name>
<dbReference type="Pfam" id="PF01510">
    <property type="entry name" value="Amidase_2"/>
    <property type="match status" value="1"/>
</dbReference>
<evidence type="ECO:0000259" key="4">
    <source>
        <dbReference type="SMART" id="SM00644"/>
    </source>
</evidence>
<evidence type="ECO:0000313" key="7">
    <source>
        <dbReference type="Proteomes" id="UP001108089"/>
    </source>
</evidence>
<dbReference type="SMART" id="SM00644">
    <property type="entry name" value="Ami_2"/>
    <property type="match status" value="1"/>
</dbReference>
<comment type="similarity">
    <text evidence="1">Belongs to the N-acetylmuramoyl-L-alanine amidase 2 family.</text>
</comment>
<gene>
    <name evidence="6" type="ORF">L1892_09175</name>
</gene>
<dbReference type="InterPro" id="IPR015510">
    <property type="entry name" value="PGRP"/>
</dbReference>
<evidence type="ECO:0000256" key="3">
    <source>
        <dbReference type="SAM" id="SignalP"/>
    </source>
</evidence>
<feature type="compositionally biased region" description="Low complexity" evidence="2">
    <location>
        <begin position="138"/>
        <end position="147"/>
    </location>
</feature>
<accession>A0ABS9DHH3</accession>
<feature type="chain" id="PRO_5045365763" evidence="3">
    <location>
        <begin position="32"/>
        <end position="548"/>
    </location>
</feature>
<evidence type="ECO:0000256" key="2">
    <source>
        <dbReference type="SAM" id="MobiDB-lite"/>
    </source>
</evidence>
<keyword evidence="7" id="KW-1185">Reference proteome</keyword>
<evidence type="ECO:0000256" key="1">
    <source>
        <dbReference type="ARBA" id="ARBA00007553"/>
    </source>
</evidence>
<protein>
    <submittedName>
        <fullName evidence="6">Peptidoglycan recognition protein</fullName>
    </submittedName>
</protein>
<dbReference type="EMBL" id="JAKGCU010000006">
    <property type="protein sequence ID" value="MCF3938548.1"/>
    <property type="molecule type" value="Genomic_DNA"/>
</dbReference>
<dbReference type="RefSeq" id="WP_235723291.1">
    <property type="nucleotide sequence ID" value="NZ_JAKGCU010000006.1"/>
</dbReference>
<evidence type="ECO:0000259" key="5">
    <source>
        <dbReference type="SMART" id="SM00701"/>
    </source>
</evidence>
<feature type="domain" description="N-acetylmuramoyl-L-alanine amidase" evidence="4">
    <location>
        <begin position="317"/>
        <end position="481"/>
    </location>
</feature>
<feature type="compositionally biased region" description="Pro residues" evidence="2">
    <location>
        <begin position="527"/>
        <end position="548"/>
    </location>
</feature>
<reference evidence="6" key="1">
    <citation type="submission" date="2022-01" db="EMBL/GenBank/DDBJ databases">
        <title>Gordonia xiamenensis sp. nov., isolated from surface seawater in Xiamen.</title>
        <authorList>
            <person name="He Y.F."/>
        </authorList>
    </citation>
    <scope>NUCLEOTIDE SEQUENCE</scope>
    <source>
        <strain evidence="6">GW1C4-4</strain>
    </source>
</reference>
<dbReference type="CDD" id="cd06583">
    <property type="entry name" value="PGRP"/>
    <property type="match status" value="1"/>
</dbReference>
<feature type="compositionally biased region" description="Low complexity" evidence="2">
    <location>
        <begin position="498"/>
        <end position="526"/>
    </location>
</feature>
<dbReference type="InterPro" id="IPR036505">
    <property type="entry name" value="Amidase/PGRP_sf"/>
</dbReference>
<feature type="domain" description="Peptidoglycan recognition protein family" evidence="5">
    <location>
        <begin position="304"/>
        <end position="448"/>
    </location>
</feature>
<feature type="signal peptide" evidence="3">
    <location>
        <begin position="1"/>
        <end position="31"/>
    </location>
</feature>
<organism evidence="6 7">
    <name type="scientific">Gordonia tangerina</name>
    <dbReference type="NCBI Taxonomy" id="2911060"/>
    <lineage>
        <taxon>Bacteria</taxon>
        <taxon>Bacillati</taxon>
        <taxon>Actinomycetota</taxon>
        <taxon>Actinomycetes</taxon>
        <taxon>Mycobacteriales</taxon>
        <taxon>Gordoniaceae</taxon>
        <taxon>Gordonia</taxon>
    </lineage>
</organism>
<comment type="caution">
    <text evidence="6">The sequence shown here is derived from an EMBL/GenBank/DDBJ whole genome shotgun (WGS) entry which is preliminary data.</text>
</comment>
<keyword evidence="3" id="KW-0732">Signal</keyword>
<dbReference type="PANTHER" id="PTHR11022">
    <property type="entry name" value="PEPTIDOGLYCAN RECOGNITION PROTEIN"/>
    <property type="match status" value="1"/>
</dbReference>
<dbReference type="PANTHER" id="PTHR11022:SF41">
    <property type="entry name" value="PEPTIDOGLYCAN-RECOGNITION PROTEIN LC-RELATED"/>
    <property type="match status" value="1"/>
</dbReference>
<sequence length="548" mass="56876">MRRVRPNARPRPSFVLATIAAAIVASPFAIIVTGSEPQPTDNHREVPPTAIDQIGLGDVPSAVVDLAESGLSAAGLKLPEIDPTAFGLRDLSGVQGPAAPETPADPESEPAPQRNPEPSAEAEPKPEPKSPPTPQAPTSPGAKSAAPAAPPAPPRMADGREVGVAVKHIVRDDPLKMVAFTWDRAVDASMMLRARNDDGSWGDWLDLDPVDTAYPVSAEHPMGTEPVWVGDAKEVQVAVSDDGLAIPAAEPQGGGLVELGIGTASTVVTELLETVVPALTATLISPEGLLSLGSSLLTPLLGGPQVVARAQWGADESMRCSQPTFSPNVRGAVVHHTAGSNDYTPEQSAEIVRGIYAYHARTLNWCDIGYNVLVDKYGQIFEGAFGGLDRNVEGTHTGGFNKNTVGVSMIGNLDEVAPTTPMISSVANFLRWRLGKAGVNPATNAQLTAEYFSDSKFPVGAVTNLPVISGHRDYNNTSCPGEFGYAALGPIRTMVAGSSAPQEPAPQESAPQESAPQESAPQESAPPAEPAPAPPPAEPVSPAPPPAA</sequence>
<dbReference type="InterPro" id="IPR006619">
    <property type="entry name" value="PGRP_domain_met/bac"/>
</dbReference>
<dbReference type="Gene3D" id="3.40.80.10">
    <property type="entry name" value="Peptidoglycan recognition protein-like"/>
    <property type="match status" value="1"/>
</dbReference>
<feature type="region of interest" description="Disordered" evidence="2">
    <location>
        <begin position="87"/>
        <end position="158"/>
    </location>
</feature>
<dbReference type="Proteomes" id="UP001108089">
    <property type="component" value="Unassembled WGS sequence"/>
</dbReference>
<proteinExistence type="inferred from homology"/>
<evidence type="ECO:0000313" key="6">
    <source>
        <dbReference type="EMBL" id="MCF3938548.1"/>
    </source>
</evidence>
<dbReference type="InterPro" id="IPR002502">
    <property type="entry name" value="Amidase_domain"/>
</dbReference>
<dbReference type="SMART" id="SM00701">
    <property type="entry name" value="PGRP"/>
    <property type="match status" value="1"/>
</dbReference>